<gene>
    <name evidence="1" type="ORF">JV46_27200</name>
</gene>
<reference evidence="1 2" key="1">
    <citation type="journal article" date="2014" name="BMC Genomics">
        <title>The genome of the intracellular bacterium of the coastal bivalve, Solemya velum: a blueprint for thriving in and out of symbiosis.</title>
        <authorList>
            <person name="Dmytrenko O."/>
            <person name="Russell S.L."/>
            <person name="Loo W.T."/>
            <person name="Fontanez K.M."/>
            <person name="Liao L."/>
            <person name="Roeselers G."/>
            <person name="Sharma R."/>
            <person name="Stewart F.J."/>
            <person name="Newton I.L."/>
            <person name="Woyke T."/>
            <person name="Wu D."/>
            <person name="Lang J.M."/>
            <person name="Eisen J.A."/>
            <person name="Cavanaugh C.M."/>
        </authorList>
    </citation>
    <scope>NUCLEOTIDE SEQUENCE [LARGE SCALE GENOMIC DNA]</scope>
    <source>
        <strain evidence="1 2">WH</strain>
    </source>
</reference>
<evidence type="ECO:0000313" key="2">
    <source>
        <dbReference type="Proteomes" id="UP000030856"/>
    </source>
</evidence>
<dbReference type="EMBL" id="JRAA01000003">
    <property type="protein sequence ID" value="KHF24289.1"/>
    <property type="molecule type" value="Genomic_DNA"/>
</dbReference>
<keyword evidence="2" id="KW-1185">Reference proteome</keyword>
<sequence>MKLPVIERLELSCFSSILLTVGIQIKMQRLAATKDWLEEKTQCQFHAENLSV</sequence>
<evidence type="ECO:0000313" key="1">
    <source>
        <dbReference type="EMBL" id="KHF24289.1"/>
    </source>
</evidence>
<dbReference type="STRING" id="2340.JV46_27200"/>
<proteinExistence type="predicted"/>
<protein>
    <submittedName>
        <fullName evidence="1">Uncharacterized protein</fullName>
    </submittedName>
</protein>
<accession>A0A0B0H8V0</accession>
<organism evidence="1 2">
    <name type="scientific">Solemya velum gill symbiont</name>
    <dbReference type="NCBI Taxonomy" id="2340"/>
    <lineage>
        <taxon>Bacteria</taxon>
        <taxon>Pseudomonadati</taxon>
        <taxon>Pseudomonadota</taxon>
        <taxon>Gammaproteobacteria</taxon>
        <taxon>sulfur-oxidizing symbionts</taxon>
    </lineage>
</organism>
<dbReference type="AlphaFoldDB" id="A0A0B0H8V0"/>
<dbReference type="Proteomes" id="UP000030856">
    <property type="component" value="Unassembled WGS sequence"/>
</dbReference>
<comment type="caution">
    <text evidence="1">The sequence shown here is derived from an EMBL/GenBank/DDBJ whole genome shotgun (WGS) entry which is preliminary data.</text>
</comment>
<name>A0A0B0H8V0_SOVGS</name>